<reference evidence="2 3" key="1">
    <citation type="submission" date="2024-01" db="EMBL/GenBank/DDBJ databases">
        <authorList>
            <person name="Waweru B."/>
        </authorList>
    </citation>
    <scope>NUCLEOTIDE SEQUENCE [LARGE SCALE GENOMIC DNA]</scope>
</reference>
<evidence type="ECO:0000313" key="3">
    <source>
        <dbReference type="Proteomes" id="UP001314170"/>
    </source>
</evidence>
<feature type="region of interest" description="Disordered" evidence="1">
    <location>
        <begin position="64"/>
        <end position="95"/>
    </location>
</feature>
<comment type="caution">
    <text evidence="2">The sequence shown here is derived from an EMBL/GenBank/DDBJ whole genome shotgun (WGS) entry which is preliminary data.</text>
</comment>
<dbReference type="AlphaFoldDB" id="A0AAV1R1B5"/>
<keyword evidence="3" id="KW-1185">Reference proteome</keyword>
<gene>
    <name evidence="2" type="ORF">DCAF_LOCUS4380</name>
</gene>
<protein>
    <submittedName>
        <fullName evidence="2">Uncharacterized protein</fullName>
    </submittedName>
</protein>
<accession>A0AAV1R1B5</accession>
<evidence type="ECO:0000313" key="2">
    <source>
        <dbReference type="EMBL" id="CAK7326677.1"/>
    </source>
</evidence>
<name>A0AAV1R1B5_9ROSI</name>
<dbReference type="Proteomes" id="UP001314170">
    <property type="component" value="Unassembled WGS sequence"/>
</dbReference>
<sequence>MEAKYLEMLSVLVEGEYLRGKTKTQRNEERERTREKRNVGLVESKTKPRKLPKILDLAAGVVPSKTGMPSKLAEKKLKNLQSPFRRPSKGPSINS</sequence>
<dbReference type="EMBL" id="CAWUPB010000851">
    <property type="protein sequence ID" value="CAK7326677.1"/>
    <property type="molecule type" value="Genomic_DNA"/>
</dbReference>
<evidence type="ECO:0000256" key="1">
    <source>
        <dbReference type="SAM" id="MobiDB-lite"/>
    </source>
</evidence>
<feature type="compositionally biased region" description="Basic and acidic residues" evidence="1">
    <location>
        <begin position="25"/>
        <end position="38"/>
    </location>
</feature>
<proteinExistence type="predicted"/>
<organism evidence="2 3">
    <name type="scientific">Dovyalis caffra</name>
    <dbReference type="NCBI Taxonomy" id="77055"/>
    <lineage>
        <taxon>Eukaryota</taxon>
        <taxon>Viridiplantae</taxon>
        <taxon>Streptophyta</taxon>
        <taxon>Embryophyta</taxon>
        <taxon>Tracheophyta</taxon>
        <taxon>Spermatophyta</taxon>
        <taxon>Magnoliopsida</taxon>
        <taxon>eudicotyledons</taxon>
        <taxon>Gunneridae</taxon>
        <taxon>Pentapetalae</taxon>
        <taxon>rosids</taxon>
        <taxon>fabids</taxon>
        <taxon>Malpighiales</taxon>
        <taxon>Salicaceae</taxon>
        <taxon>Flacourtieae</taxon>
        <taxon>Dovyalis</taxon>
    </lineage>
</organism>
<feature type="region of interest" description="Disordered" evidence="1">
    <location>
        <begin position="19"/>
        <end position="46"/>
    </location>
</feature>